<dbReference type="HOGENOM" id="CLU_003433_2_5_14"/>
<evidence type="ECO:0000256" key="2">
    <source>
        <dbReference type="ARBA" id="ARBA00010447"/>
    </source>
</evidence>
<dbReference type="PANTHER" id="PTHR43586">
    <property type="entry name" value="CYSTEINE DESULFURASE"/>
    <property type="match status" value="1"/>
</dbReference>
<reference evidence="9 10" key="1">
    <citation type="journal article" date="2011" name="J. Bacteriol.">
        <title>Complete genome and proteome of Acholeplasma laidlawii.</title>
        <authorList>
            <person name="Lazarev V.N."/>
            <person name="Levitskii S.A."/>
            <person name="Basovskii Y.I."/>
            <person name="Chukin M.M."/>
            <person name="Akopian T.A."/>
            <person name="Vereshchagin V.V."/>
            <person name="Kostrjukova E.S."/>
            <person name="Kovaleva G.Y."/>
            <person name="Kazanov M.D."/>
            <person name="Malko D.B."/>
            <person name="Vitreschak A.G."/>
            <person name="Sernova N.V."/>
            <person name="Gelfand M.S."/>
            <person name="Demina I.A."/>
            <person name="Serebryakova M.V."/>
            <person name="Galyamina M.A."/>
            <person name="Vtyurin N.N."/>
            <person name="Rogov S.I."/>
            <person name="Alexeev D.G."/>
            <person name="Ladygina V.G."/>
            <person name="Govorun V.M."/>
        </authorList>
    </citation>
    <scope>NUCLEOTIDE SEQUENCE [LARGE SCALE GENOMIC DNA]</scope>
    <source>
        <strain evidence="9 10">PG-8A</strain>
    </source>
</reference>
<evidence type="ECO:0000256" key="5">
    <source>
        <dbReference type="ARBA" id="ARBA00022898"/>
    </source>
</evidence>
<name>A9NHI4_ACHLI</name>
<dbReference type="Proteomes" id="UP000008558">
    <property type="component" value="Chromosome"/>
</dbReference>
<sequence length="400" mass="44555">MIDVKKIRAQFPVYSKYPEMRFFDSAASAFKHQSVIEAMMDYLSFNGTNVHRGVYQLAAESTTKYEHARSVIAKFINASAEEVIFTKSTTHSINLAANSLGLTLQSGDEIILSELEHHSNLLPWLELASRLNLVVKFIPLMDGMITIDNFKTVLTNKTKLVITHHMSNVMGYETPLQEMAKFTHEVGAKIIVDAAQSIVHIKTDVKALDVDMLAFSGHKVYGPNGIGVLYIKSGLMSKLSPTEFGGEMVDKVHLDGSTWKSGAYKFEAGTPAIAEAIGLAKAFEFIDSIGIENIHQHELHLRNYVVDKLKDEPGITVFNKHGESTLLSFNIDEVHPHDTSSFLDQHGVAVRAGHHCNQLTMKYLNQDATVRASFAIYNSIEDCDILIKAILETRDFFHSI</sequence>
<dbReference type="Gene3D" id="3.90.1150.10">
    <property type="entry name" value="Aspartate Aminotransferase, domain 1"/>
    <property type="match status" value="1"/>
</dbReference>
<dbReference type="InterPro" id="IPR015424">
    <property type="entry name" value="PyrdxlP-dep_Trfase"/>
</dbReference>
<evidence type="ECO:0000256" key="6">
    <source>
        <dbReference type="ARBA" id="ARBA00050776"/>
    </source>
</evidence>
<dbReference type="InterPro" id="IPR015422">
    <property type="entry name" value="PyrdxlP-dep_Trfase_small"/>
</dbReference>
<feature type="domain" description="Aminotransferase class V" evidence="8">
    <location>
        <begin position="22"/>
        <end position="386"/>
    </location>
</feature>
<dbReference type="GO" id="GO:0030170">
    <property type="term" value="F:pyridoxal phosphate binding"/>
    <property type="evidence" value="ECO:0007669"/>
    <property type="project" value="InterPro"/>
</dbReference>
<evidence type="ECO:0000313" key="10">
    <source>
        <dbReference type="Proteomes" id="UP000008558"/>
    </source>
</evidence>
<dbReference type="KEGG" id="acl:ACL_1215"/>
<evidence type="ECO:0000259" key="8">
    <source>
        <dbReference type="Pfam" id="PF00266"/>
    </source>
</evidence>
<keyword evidence="10" id="KW-1185">Reference proteome</keyword>
<evidence type="ECO:0000256" key="3">
    <source>
        <dbReference type="ARBA" id="ARBA00012239"/>
    </source>
</evidence>
<dbReference type="InterPro" id="IPR020578">
    <property type="entry name" value="Aminotrans_V_PyrdxlP_BS"/>
</dbReference>
<dbReference type="EC" id="2.8.1.7" evidence="3"/>
<dbReference type="GO" id="GO:0006534">
    <property type="term" value="P:cysteine metabolic process"/>
    <property type="evidence" value="ECO:0007669"/>
    <property type="project" value="InterPro"/>
</dbReference>
<comment type="similarity">
    <text evidence="2">Belongs to the class-V pyridoxal-phosphate-dependent aminotransferase family. Csd subfamily.</text>
</comment>
<dbReference type="InterPro" id="IPR015421">
    <property type="entry name" value="PyrdxlP-dep_Trfase_major"/>
</dbReference>
<dbReference type="GO" id="GO:0031071">
    <property type="term" value="F:cysteine desulfurase activity"/>
    <property type="evidence" value="ECO:0007669"/>
    <property type="project" value="UniProtKB-EC"/>
</dbReference>
<dbReference type="EMBL" id="CP000896">
    <property type="protein sequence ID" value="ABX81814.1"/>
    <property type="molecule type" value="Genomic_DNA"/>
</dbReference>
<dbReference type="InterPro" id="IPR010970">
    <property type="entry name" value="Cys_dSase_SufS"/>
</dbReference>
<evidence type="ECO:0000256" key="1">
    <source>
        <dbReference type="ARBA" id="ARBA00001933"/>
    </source>
</evidence>
<dbReference type="PROSITE" id="PS00595">
    <property type="entry name" value="AA_TRANSFER_CLASS_5"/>
    <property type="match status" value="1"/>
</dbReference>
<dbReference type="GeneID" id="41339354"/>
<dbReference type="SUPFAM" id="SSF53383">
    <property type="entry name" value="PLP-dependent transferases"/>
    <property type="match status" value="1"/>
</dbReference>
<comment type="catalytic activity">
    <reaction evidence="6">
        <text>(sulfur carrier)-H + L-cysteine = (sulfur carrier)-SH + L-alanine</text>
        <dbReference type="Rhea" id="RHEA:43892"/>
        <dbReference type="Rhea" id="RHEA-COMP:14737"/>
        <dbReference type="Rhea" id="RHEA-COMP:14739"/>
        <dbReference type="ChEBI" id="CHEBI:29917"/>
        <dbReference type="ChEBI" id="CHEBI:35235"/>
        <dbReference type="ChEBI" id="CHEBI:57972"/>
        <dbReference type="ChEBI" id="CHEBI:64428"/>
        <dbReference type="EC" id="2.8.1.7"/>
    </reaction>
</comment>
<keyword evidence="4 9" id="KW-0808">Transferase</keyword>
<dbReference type="STRING" id="441768.ACL_1215"/>
<dbReference type="InterPro" id="IPR000192">
    <property type="entry name" value="Aminotrans_V_dom"/>
</dbReference>
<keyword evidence="5" id="KW-0663">Pyridoxal phosphate</keyword>
<comment type="cofactor">
    <cofactor evidence="1 7">
        <name>pyridoxal 5'-phosphate</name>
        <dbReference type="ChEBI" id="CHEBI:597326"/>
    </cofactor>
</comment>
<dbReference type="eggNOG" id="COG0520">
    <property type="taxonomic scope" value="Bacteria"/>
</dbReference>
<protein>
    <recommendedName>
        <fullName evidence="3">cysteine desulfurase</fullName>
        <ecNumber evidence="3">2.8.1.7</ecNumber>
    </recommendedName>
</protein>
<evidence type="ECO:0000256" key="7">
    <source>
        <dbReference type="RuleBase" id="RU004504"/>
    </source>
</evidence>
<proteinExistence type="inferred from homology"/>
<dbReference type="PANTHER" id="PTHR43586:SF8">
    <property type="entry name" value="CYSTEINE DESULFURASE 1, CHLOROPLASTIC"/>
    <property type="match status" value="1"/>
</dbReference>
<evidence type="ECO:0000256" key="4">
    <source>
        <dbReference type="ARBA" id="ARBA00022679"/>
    </source>
</evidence>
<evidence type="ECO:0000313" key="9">
    <source>
        <dbReference type="EMBL" id="ABX81814.1"/>
    </source>
</evidence>
<organism evidence="9 10">
    <name type="scientific">Acholeplasma laidlawii (strain PG-8A)</name>
    <dbReference type="NCBI Taxonomy" id="441768"/>
    <lineage>
        <taxon>Bacteria</taxon>
        <taxon>Bacillati</taxon>
        <taxon>Mycoplasmatota</taxon>
        <taxon>Mollicutes</taxon>
        <taxon>Acholeplasmatales</taxon>
        <taxon>Acholeplasmataceae</taxon>
        <taxon>Acholeplasma</taxon>
    </lineage>
</organism>
<dbReference type="CDD" id="cd06453">
    <property type="entry name" value="SufS_like"/>
    <property type="match status" value="1"/>
</dbReference>
<gene>
    <name evidence="9" type="primary">sufS</name>
    <name evidence="9" type="ordered locus">ACL_1215</name>
</gene>
<dbReference type="Gene3D" id="3.40.640.10">
    <property type="entry name" value="Type I PLP-dependent aspartate aminotransferase-like (Major domain)"/>
    <property type="match status" value="1"/>
</dbReference>
<dbReference type="Pfam" id="PF00266">
    <property type="entry name" value="Aminotran_5"/>
    <property type="match status" value="1"/>
</dbReference>
<accession>A9NHI4</accession>
<dbReference type="RefSeq" id="WP_012243145.1">
    <property type="nucleotide sequence ID" value="NC_010163.1"/>
</dbReference>
<dbReference type="AlphaFoldDB" id="A9NHI4"/>